<gene>
    <name evidence="5" type="primary">LOC106818867</name>
</gene>
<dbReference type="RefSeq" id="XP_014679024.1">
    <property type="nucleotide sequence ID" value="XM_014823538.1"/>
</dbReference>
<dbReference type="InterPro" id="IPR001079">
    <property type="entry name" value="Galectin_CRD"/>
</dbReference>
<dbReference type="CDD" id="cd00070">
    <property type="entry name" value="GLECT"/>
    <property type="match status" value="2"/>
</dbReference>
<keyword evidence="1 2" id="KW-0430">Lectin</keyword>
<dbReference type="SUPFAM" id="SSF49899">
    <property type="entry name" value="Concanavalin A-like lectins/glucanases"/>
    <property type="match status" value="2"/>
</dbReference>
<dbReference type="InterPro" id="IPR044156">
    <property type="entry name" value="Galectin-like"/>
</dbReference>
<dbReference type="Proteomes" id="UP000695022">
    <property type="component" value="Unplaced"/>
</dbReference>
<feature type="domain" description="Galectin" evidence="3">
    <location>
        <begin position="147"/>
        <end position="279"/>
    </location>
</feature>
<dbReference type="Gene3D" id="2.60.120.200">
    <property type="match status" value="2"/>
</dbReference>
<evidence type="ECO:0000313" key="5">
    <source>
        <dbReference type="RefSeq" id="XP_014679024.1"/>
    </source>
</evidence>
<dbReference type="PROSITE" id="PS51304">
    <property type="entry name" value="GALECTIN"/>
    <property type="match status" value="2"/>
</dbReference>
<sequence>MSFEVPHVSELLGGGLTPGKLVYIQGVPPPGSSRFAINFMSGQDGDIGFHFNPRFEGGNVVCNSCVNGEWGAEESHEGLPPNLAVGEPFEVVIKGEPECFKVAVNGAHYIDFCHRTPVDTIKTVQIDGEVTLTGIFEKMDVNGTVSYTSTIPGGLAPGKTVVIRGKVPDTSPRFALNLQAGPPGTPQPDIALHFNPRFNERTVVRNTLQAGAWGAEERGGVPPNLVPGEAFEIAILVEENCYKVTVNSVTYTEFAHRIPVDSINTVEIGGDVLITAISC</sequence>
<evidence type="ECO:0000256" key="1">
    <source>
        <dbReference type="ARBA" id="ARBA00022734"/>
    </source>
</evidence>
<dbReference type="PANTHER" id="PTHR11346">
    <property type="entry name" value="GALECTIN"/>
    <property type="match status" value="1"/>
</dbReference>
<dbReference type="PANTHER" id="PTHR11346:SF147">
    <property type="entry name" value="GALECTIN"/>
    <property type="match status" value="1"/>
</dbReference>
<evidence type="ECO:0000256" key="2">
    <source>
        <dbReference type="RuleBase" id="RU102079"/>
    </source>
</evidence>
<proteinExistence type="predicted"/>
<reference evidence="5" key="1">
    <citation type="submission" date="2025-08" db="UniProtKB">
        <authorList>
            <consortium name="RefSeq"/>
        </authorList>
    </citation>
    <scope>IDENTIFICATION</scope>
</reference>
<dbReference type="Pfam" id="PF00337">
    <property type="entry name" value="Gal-bind_lectin"/>
    <property type="match status" value="2"/>
</dbReference>
<accession>A0ABM1F3K3</accession>
<dbReference type="InterPro" id="IPR013320">
    <property type="entry name" value="ConA-like_dom_sf"/>
</dbReference>
<dbReference type="SMART" id="SM00908">
    <property type="entry name" value="Gal-bind_lectin"/>
    <property type="match status" value="2"/>
</dbReference>
<name>A0ABM1F3K3_PRICU</name>
<organism evidence="4 5">
    <name type="scientific">Priapulus caudatus</name>
    <name type="common">Priapulid worm</name>
    <dbReference type="NCBI Taxonomy" id="37621"/>
    <lineage>
        <taxon>Eukaryota</taxon>
        <taxon>Metazoa</taxon>
        <taxon>Ecdysozoa</taxon>
        <taxon>Scalidophora</taxon>
        <taxon>Priapulida</taxon>
        <taxon>Priapulimorpha</taxon>
        <taxon>Priapulimorphida</taxon>
        <taxon>Priapulidae</taxon>
        <taxon>Priapulus</taxon>
    </lineage>
</organism>
<protein>
    <recommendedName>
        <fullName evidence="2">Galectin</fullName>
    </recommendedName>
</protein>
<evidence type="ECO:0000313" key="4">
    <source>
        <dbReference type="Proteomes" id="UP000695022"/>
    </source>
</evidence>
<feature type="domain" description="Galectin" evidence="3">
    <location>
        <begin position="8"/>
        <end position="138"/>
    </location>
</feature>
<evidence type="ECO:0000259" key="3">
    <source>
        <dbReference type="PROSITE" id="PS51304"/>
    </source>
</evidence>
<dbReference type="SMART" id="SM00276">
    <property type="entry name" value="GLECT"/>
    <property type="match status" value="2"/>
</dbReference>
<keyword evidence="4" id="KW-1185">Reference proteome</keyword>
<dbReference type="GeneID" id="106818867"/>